<dbReference type="PROSITE" id="PS50042">
    <property type="entry name" value="CNMP_BINDING_3"/>
    <property type="match status" value="1"/>
</dbReference>
<feature type="transmembrane region" description="Helical" evidence="1">
    <location>
        <begin position="233"/>
        <end position="254"/>
    </location>
</feature>
<comment type="caution">
    <text evidence="3">The sequence shown here is derived from an EMBL/GenBank/DDBJ whole genome shotgun (WGS) entry which is preliminary data.</text>
</comment>
<feature type="transmembrane region" description="Helical" evidence="1">
    <location>
        <begin position="412"/>
        <end position="434"/>
    </location>
</feature>
<feature type="domain" description="Cyclic nucleotide-binding" evidence="2">
    <location>
        <begin position="241"/>
        <end position="293"/>
    </location>
</feature>
<feature type="transmembrane region" description="Helical" evidence="1">
    <location>
        <begin position="376"/>
        <end position="400"/>
    </location>
</feature>
<dbReference type="Proteomes" id="UP000535437">
    <property type="component" value="Unassembled WGS sequence"/>
</dbReference>
<sequence length="529" mass="55571">MVATLIRLKLALAANSFRRSAWQVVGTLFMLLYGLGMTSLLVTALVVSGSPVAGLALETRHTVSVLLGAAVLLLWLLIPLFLTGRDSLMDPRHFVTTAVPRRSLVTGLVLCGLLSLGALLTVVWLLGHVLYWRAEPAAMITAAASAPILLVTFSLVSQAVTTTASAWLDGRRFRDLMAVTGLGLAILIWPASTLLQDAFGSLAEALPTVTRVISYTPLGAGTALPGDVAAGDWGGFLIHLLILAGTAGAAVLVIRAGLVKITERPGSATVRRGAAQQGRLGLFALLPDRPWAAVAARALTYWLKDPRYGGSLVVVPGLVILVTVMHLQTGQTGFLYALGPFLAFTLGFAISADVAYDHTAFSLHVTSGVRGIDDRFGRAFALLLFALPATLVAAVIPALIAGAAMQVLLTTGLSLGALFTAVGVSLVVSARFTYPVPRPGESPFKQPQGAMGRVMAVQLLSMLAIVVLMIPELAGWIVWLVVDIAWIGVLTGILAVLKGAALLIAGLVLGARIYDRSQPELFQQVRAHA</sequence>
<name>A0A7Z0GIJ8_9MICC</name>
<keyword evidence="1" id="KW-0812">Transmembrane</keyword>
<feature type="transmembrane region" description="Helical" evidence="1">
    <location>
        <begin position="65"/>
        <end position="83"/>
    </location>
</feature>
<dbReference type="EMBL" id="JACCFY010000001">
    <property type="protein sequence ID" value="NYJ76650.1"/>
    <property type="molecule type" value="Genomic_DNA"/>
</dbReference>
<feature type="transmembrane region" description="Helical" evidence="1">
    <location>
        <begin position="455"/>
        <end position="478"/>
    </location>
</feature>
<keyword evidence="1" id="KW-0472">Membrane</keyword>
<reference evidence="3 4" key="1">
    <citation type="submission" date="2020-07" db="EMBL/GenBank/DDBJ databases">
        <title>Sequencing the genomes of 1000 actinobacteria strains.</title>
        <authorList>
            <person name="Klenk H.-P."/>
        </authorList>
    </citation>
    <scope>NUCLEOTIDE SEQUENCE [LARGE SCALE GENOMIC DNA]</scope>
    <source>
        <strain evidence="3 4">DSM 15475</strain>
    </source>
</reference>
<evidence type="ECO:0000259" key="2">
    <source>
        <dbReference type="PROSITE" id="PS50042"/>
    </source>
</evidence>
<feature type="transmembrane region" description="Helical" evidence="1">
    <location>
        <begin position="484"/>
        <end position="509"/>
    </location>
</feature>
<dbReference type="InterPro" id="IPR000595">
    <property type="entry name" value="cNMP-bd_dom"/>
</dbReference>
<proteinExistence type="predicted"/>
<feature type="transmembrane region" description="Helical" evidence="1">
    <location>
        <begin position="333"/>
        <end position="356"/>
    </location>
</feature>
<feature type="transmembrane region" description="Helical" evidence="1">
    <location>
        <begin position="308"/>
        <end position="327"/>
    </location>
</feature>
<keyword evidence="4" id="KW-1185">Reference proteome</keyword>
<feature type="transmembrane region" description="Helical" evidence="1">
    <location>
        <begin position="176"/>
        <end position="195"/>
    </location>
</feature>
<feature type="transmembrane region" description="Helical" evidence="1">
    <location>
        <begin position="104"/>
        <end position="131"/>
    </location>
</feature>
<evidence type="ECO:0000256" key="1">
    <source>
        <dbReference type="SAM" id="Phobius"/>
    </source>
</evidence>
<keyword evidence="1" id="KW-1133">Transmembrane helix</keyword>
<evidence type="ECO:0000313" key="4">
    <source>
        <dbReference type="Proteomes" id="UP000535437"/>
    </source>
</evidence>
<dbReference type="RefSeq" id="WP_179540236.1">
    <property type="nucleotide sequence ID" value="NZ_BAAALL010000003.1"/>
</dbReference>
<gene>
    <name evidence="3" type="ORF">HNR09_000061</name>
</gene>
<organism evidence="3 4">
    <name type="scientific">Nesterenkonia xinjiangensis</name>
    <dbReference type="NCBI Taxonomy" id="225327"/>
    <lineage>
        <taxon>Bacteria</taxon>
        <taxon>Bacillati</taxon>
        <taxon>Actinomycetota</taxon>
        <taxon>Actinomycetes</taxon>
        <taxon>Micrococcales</taxon>
        <taxon>Micrococcaceae</taxon>
        <taxon>Nesterenkonia</taxon>
    </lineage>
</organism>
<protein>
    <submittedName>
        <fullName evidence="3">ABC-2 type transport system permease protein</fullName>
    </submittedName>
</protein>
<feature type="transmembrane region" description="Helical" evidence="1">
    <location>
        <begin position="21"/>
        <end position="45"/>
    </location>
</feature>
<feature type="transmembrane region" description="Helical" evidence="1">
    <location>
        <begin position="137"/>
        <end position="156"/>
    </location>
</feature>
<evidence type="ECO:0000313" key="3">
    <source>
        <dbReference type="EMBL" id="NYJ76650.1"/>
    </source>
</evidence>
<dbReference type="AlphaFoldDB" id="A0A7Z0GIJ8"/>
<accession>A0A7Z0GIJ8</accession>